<evidence type="ECO:0000256" key="6">
    <source>
        <dbReference type="RuleBase" id="RU000551"/>
    </source>
</evidence>
<dbReference type="FunFam" id="3.60.20.10:FF:000016">
    <property type="entry name" value="Proteasome subunit alpha type-6"/>
    <property type="match status" value="1"/>
</dbReference>
<feature type="compositionally biased region" description="Polar residues" evidence="7">
    <location>
        <begin position="257"/>
        <end position="267"/>
    </location>
</feature>
<keyword evidence="9" id="KW-1185">Reference proteome</keyword>
<dbReference type="WBParaSite" id="SSTP_0000615400.1">
    <property type="protein sequence ID" value="SSTP_0000615400.1"/>
    <property type="gene ID" value="SSTP_0000615400"/>
</dbReference>
<dbReference type="InterPro" id="IPR050115">
    <property type="entry name" value="Proteasome_alpha"/>
</dbReference>
<comment type="subcellular location">
    <subcellularLocation>
        <location evidence="6">Cytoplasm</location>
    </subcellularLocation>
    <subcellularLocation>
        <location evidence="6">Nucleus</location>
    </subcellularLocation>
</comment>
<reference evidence="10" key="1">
    <citation type="submission" date="2015-08" db="UniProtKB">
        <authorList>
            <consortium name="WormBaseParasite"/>
        </authorList>
    </citation>
    <scope>IDENTIFICATION</scope>
</reference>
<dbReference type="GO" id="GO:0006511">
    <property type="term" value="P:ubiquitin-dependent protein catabolic process"/>
    <property type="evidence" value="ECO:0007669"/>
    <property type="project" value="InterPro"/>
</dbReference>
<evidence type="ECO:0000313" key="10">
    <source>
        <dbReference type="WBParaSite" id="SSTP_0000615400.1"/>
    </source>
</evidence>
<name>A0A0K0E9H1_STRER</name>
<dbReference type="SMART" id="SM00948">
    <property type="entry name" value="Proteasome_A_N"/>
    <property type="match status" value="1"/>
</dbReference>
<dbReference type="InterPro" id="IPR029055">
    <property type="entry name" value="Ntn_hydrolases_N"/>
</dbReference>
<dbReference type="CDD" id="cd03749">
    <property type="entry name" value="proteasome_alpha_type_1"/>
    <property type="match status" value="1"/>
</dbReference>
<sequence>MFDDFKECWCKMSFEDWSLINKYDSDVTVWSPQGRLHQVDYAVEAMKQGSATVGIKSNTHVVLVALKRAANELSSHQKKIFEVDSHAGVSIAGLLSDGRILARFIQSECSSWRWSYKESVPIACLATQIQLKLQANTQYYGRRPFGVGLLLAGYDRDGTHLVKTEPSAEVVETYASAIGARSQSARTYLERHLDEFATSTPDQLIYHALMALRDSLPAEDNLNKKNTSISIVGKGQEFNTMDNDQVVPYLEAISNIPRTSTVTSEQPGQGGETEPMQQD</sequence>
<comment type="similarity">
    <text evidence="5 6">Belongs to the peptidase T1A family.</text>
</comment>
<evidence type="ECO:0000256" key="3">
    <source>
        <dbReference type="ARBA" id="ARBA00022942"/>
    </source>
</evidence>
<feature type="region of interest" description="Disordered" evidence="7">
    <location>
        <begin position="257"/>
        <end position="279"/>
    </location>
</feature>
<proteinExistence type="inferred from homology"/>
<dbReference type="InterPro" id="IPR000426">
    <property type="entry name" value="Proteasome_asu_N"/>
</dbReference>
<evidence type="ECO:0000256" key="4">
    <source>
        <dbReference type="ARBA" id="ARBA00023242"/>
    </source>
</evidence>
<keyword evidence="3 5" id="KW-0647">Proteasome</keyword>
<evidence type="ECO:0000313" key="9">
    <source>
        <dbReference type="Proteomes" id="UP000035681"/>
    </source>
</evidence>
<comment type="subunit">
    <text evidence="6">The 20S proteasome core is composed of 28 subunits that are arranged in four stacked rings, resulting in a barrel-shaped structure. The two end rings are each formed by seven alpha subunits, and the two central rings are each formed by seven beta subunits.</text>
</comment>
<dbReference type="Pfam" id="PF00227">
    <property type="entry name" value="Proteasome"/>
    <property type="match status" value="1"/>
</dbReference>
<evidence type="ECO:0000256" key="1">
    <source>
        <dbReference type="ARBA" id="ARBA00002000"/>
    </source>
</evidence>
<dbReference type="InterPro" id="IPR023332">
    <property type="entry name" value="Proteasome_alpha-type"/>
</dbReference>
<dbReference type="STRING" id="6248.A0A0K0E9H1"/>
<evidence type="ECO:0000259" key="8">
    <source>
        <dbReference type="PROSITE" id="PS00388"/>
    </source>
</evidence>
<accession>A0A0K0E9H1</accession>
<dbReference type="GO" id="GO:0005737">
    <property type="term" value="C:cytoplasm"/>
    <property type="evidence" value="ECO:0007669"/>
    <property type="project" value="UniProtKB-SubCell"/>
</dbReference>
<dbReference type="PROSITE" id="PS51475">
    <property type="entry name" value="PROTEASOME_ALPHA_2"/>
    <property type="match status" value="1"/>
</dbReference>
<feature type="domain" description="Proteasome alpha-type subunits" evidence="8">
    <location>
        <begin position="23"/>
        <end position="45"/>
    </location>
</feature>
<evidence type="ECO:0000256" key="5">
    <source>
        <dbReference type="PROSITE-ProRule" id="PRU00808"/>
    </source>
</evidence>
<dbReference type="AlphaFoldDB" id="A0A0K0E9H1"/>
<dbReference type="WBParaSite" id="TCONS_00001008.p1">
    <property type="protein sequence ID" value="TCONS_00001008.p1"/>
    <property type="gene ID" value="XLOC_000951"/>
</dbReference>
<comment type="function">
    <text evidence="1">The proteasome is a multicatalytic proteinase complex which is characterized by its ability to cleave peptides with Arg, Phe, Tyr, Leu, and Glu adjacent to the leaving group at neutral or slightly basic pH. The proteasome has an ATP-dependent proteolytic activity.</text>
</comment>
<dbReference type="GO" id="GO:0019773">
    <property type="term" value="C:proteasome core complex, alpha-subunit complex"/>
    <property type="evidence" value="ECO:0007669"/>
    <property type="project" value="UniProtKB-UniRule"/>
</dbReference>
<keyword evidence="2 6" id="KW-0963">Cytoplasm</keyword>
<dbReference type="SUPFAM" id="SSF56235">
    <property type="entry name" value="N-terminal nucleophile aminohydrolases (Ntn hydrolases)"/>
    <property type="match status" value="1"/>
</dbReference>
<dbReference type="InterPro" id="IPR035144">
    <property type="entry name" value="Proteasome_alpha1"/>
</dbReference>
<dbReference type="InterPro" id="IPR001353">
    <property type="entry name" value="Proteasome_sua/b"/>
</dbReference>
<protein>
    <recommendedName>
        <fullName evidence="6">Proteasome subunit alpha type</fullName>
    </recommendedName>
</protein>
<dbReference type="PANTHER" id="PTHR11599">
    <property type="entry name" value="PROTEASOME SUBUNIT ALPHA/BETA"/>
    <property type="match status" value="1"/>
</dbReference>
<organism evidence="10">
    <name type="scientific">Strongyloides stercoralis</name>
    <name type="common">Threadworm</name>
    <dbReference type="NCBI Taxonomy" id="6248"/>
    <lineage>
        <taxon>Eukaryota</taxon>
        <taxon>Metazoa</taxon>
        <taxon>Ecdysozoa</taxon>
        <taxon>Nematoda</taxon>
        <taxon>Chromadorea</taxon>
        <taxon>Rhabditida</taxon>
        <taxon>Tylenchina</taxon>
        <taxon>Panagrolaimomorpha</taxon>
        <taxon>Strongyloidoidea</taxon>
        <taxon>Strongyloididae</taxon>
        <taxon>Strongyloides</taxon>
    </lineage>
</organism>
<dbReference type="Pfam" id="PF10584">
    <property type="entry name" value="Proteasome_A_N"/>
    <property type="match status" value="1"/>
</dbReference>
<dbReference type="GO" id="GO:0005634">
    <property type="term" value="C:nucleus"/>
    <property type="evidence" value="ECO:0007669"/>
    <property type="project" value="UniProtKB-SubCell"/>
</dbReference>
<keyword evidence="4 6" id="KW-0539">Nucleus</keyword>
<evidence type="ECO:0000256" key="7">
    <source>
        <dbReference type="SAM" id="MobiDB-lite"/>
    </source>
</evidence>
<dbReference type="PROSITE" id="PS00388">
    <property type="entry name" value="PROTEASOME_ALPHA_1"/>
    <property type="match status" value="1"/>
</dbReference>
<dbReference type="Proteomes" id="UP000035681">
    <property type="component" value="Unplaced"/>
</dbReference>
<dbReference type="Gene3D" id="3.60.20.10">
    <property type="entry name" value="Glutamine Phosphoribosylpyrophosphate, subunit 1, domain 1"/>
    <property type="match status" value="1"/>
</dbReference>
<evidence type="ECO:0000256" key="2">
    <source>
        <dbReference type="ARBA" id="ARBA00022490"/>
    </source>
</evidence>